<evidence type="ECO:0000256" key="4">
    <source>
        <dbReference type="ARBA" id="ARBA00012583"/>
    </source>
</evidence>
<comment type="pathway">
    <text evidence="2">Protein modification; protein glycosylation.</text>
</comment>
<dbReference type="Proteomes" id="UP000243376">
    <property type="component" value="Unassembled WGS sequence"/>
</dbReference>
<dbReference type="Gene3D" id="3.90.550.10">
    <property type="entry name" value="Spore Coat Polysaccharide Biosynthesis Protein SpsA, Chain A"/>
    <property type="match status" value="1"/>
</dbReference>
<dbReference type="PANTHER" id="PTHR10859">
    <property type="entry name" value="GLYCOSYL TRANSFERASE"/>
    <property type="match status" value="1"/>
</dbReference>
<evidence type="ECO:0000313" key="15">
    <source>
        <dbReference type="Proteomes" id="UP000243376"/>
    </source>
</evidence>
<keyword evidence="10" id="KW-1133">Transmembrane helix</keyword>
<keyword evidence="6 14" id="KW-0808">Transferase</keyword>
<keyword evidence="11" id="KW-0472">Membrane</keyword>
<feature type="domain" description="Glycosyltransferase 2-like" evidence="13">
    <location>
        <begin position="10"/>
        <end position="169"/>
    </location>
</feature>
<evidence type="ECO:0000256" key="7">
    <source>
        <dbReference type="ARBA" id="ARBA00022692"/>
    </source>
</evidence>
<dbReference type="AlphaFoldDB" id="A0A2J6WT85"/>
<dbReference type="InterPro" id="IPR001173">
    <property type="entry name" value="Glyco_trans_2-like"/>
</dbReference>
<dbReference type="PANTHER" id="PTHR10859:SF91">
    <property type="entry name" value="DOLICHYL-PHOSPHATE BETA-GLUCOSYLTRANSFERASE"/>
    <property type="match status" value="1"/>
</dbReference>
<proteinExistence type="inferred from homology"/>
<keyword evidence="8" id="KW-0256">Endoplasmic reticulum</keyword>
<comment type="caution">
    <text evidence="14">The sequence shown here is derived from an EMBL/GenBank/DDBJ whole genome shotgun (WGS) entry which is preliminary data.</text>
</comment>
<dbReference type="GO" id="GO:0006487">
    <property type="term" value="P:protein N-linked glycosylation"/>
    <property type="evidence" value="ECO:0007669"/>
    <property type="project" value="TreeGrafter"/>
</dbReference>
<evidence type="ECO:0000256" key="11">
    <source>
        <dbReference type="ARBA" id="ARBA00023136"/>
    </source>
</evidence>
<reference evidence="14 15" key="1">
    <citation type="submission" date="2018-01" db="EMBL/GenBank/DDBJ databases">
        <title>Metagenomic assembled genomes from two thermal pools in the Uzon Caldera, Kamchatka, Russia.</title>
        <authorList>
            <person name="Wilkins L."/>
            <person name="Ettinger C."/>
        </authorList>
    </citation>
    <scope>NUCLEOTIDE SEQUENCE [LARGE SCALE GENOMIC DNA]</scope>
    <source>
        <strain evidence="14">ZAV-02</strain>
    </source>
</reference>
<organism evidence="14 15">
    <name type="scientific">Chloroflexus aggregans</name>
    <dbReference type="NCBI Taxonomy" id="152260"/>
    <lineage>
        <taxon>Bacteria</taxon>
        <taxon>Bacillati</taxon>
        <taxon>Chloroflexota</taxon>
        <taxon>Chloroflexia</taxon>
        <taxon>Chloroflexales</taxon>
        <taxon>Chloroflexineae</taxon>
        <taxon>Chloroflexaceae</taxon>
        <taxon>Chloroflexus</taxon>
    </lineage>
</organism>
<comment type="catalytic activity">
    <reaction evidence="12">
        <text>a di-trans,poly-cis-dolichyl phosphate + UDP-alpha-D-glucose = a di-trans,poly-cis-dolichyl beta-D-glucosyl phosphate + UDP</text>
        <dbReference type="Rhea" id="RHEA:15401"/>
        <dbReference type="Rhea" id="RHEA-COMP:19498"/>
        <dbReference type="Rhea" id="RHEA-COMP:19502"/>
        <dbReference type="ChEBI" id="CHEBI:57525"/>
        <dbReference type="ChEBI" id="CHEBI:57683"/>
        <dbReference type="ChEBI" id="CHEBI:58223"/>
        <dbReference type="ChEBI" id="CHEBI:58885"/>
        <dbReference type="EC" id="2.4.1.117"/>
    </reaction>
    <physiologicalReaction direction="left-to-right" evidence="12">
        <dbReference type="Rhea" id="RHEA:15402"/>
    </physiologicalReaction>
</comment>
<keyword evidence="9" id="KW-0735">Signal-anchor</keyword>
<dbReference type="EC" id="2.4.1.117" evidence="4"/>
<keyword evidence="5" id="KW-0328">Glycosyltransferase</keyword>
<dbReference type="InterPro" id="IPR035518">
    <property type="entry name" value="DPG_synthase"/>
</dbReference>
<dbReference type="GO" id="GO:0004581">
    <property type="term" value="F:dolichyl-phosphate beta-glucosyltransferase activity"/>
    <property type="evidence" value="ECO:0007669"/>
    <property type="project" value="UniProtKB-EC"/>
</dbReference>
<protein>
    <recommendedName>
        <fullName evidence="4">dolichyl-phosphate beta-glucosyltransferase</fullName>
        <ecNumber evidence="4">2.4.1.117</ecNumber>
    </recommendedName>
</protein>
<keyword evidence="7" id="KW-0812">Transmembrane</keyword>
<comment type="subcellular location">
    <subcellularLocation>
        <location evidence="1">Endoplasmic reticulum membrane</location>
        <topology evidence="1">Single-pass membrane protein</topology>
    </subcellularLocation>
</comment>
<name>A0A2J6WT85_9CHLR</name>
<evidence type="ECO:0000256" key="6">
    <source>
        <dbReference type="ARBA" id="ARBA00022679"/>
    </source>
</evidence>
<dbReference type="CDD" id="cd04188">
    <property type="entry name" value="DPG_synthase"/>
    <property type="match status" value="1"/>
</dbReference>
<dbReference type="SUPFAM" id="SSF53448">
    <property type="entry name" value="Nucleotide-diphospho-sugar transferases"/>
    <property type="match status" value="1"/>
</dbReference>
<dbReference type="EMBL" id="PNIQ01001055">
    <property type="protein sequence ID" value="PMP73808.1"/>
    <property type="molecule type" value="Genomic_DNA"/>
</dbReference>
<evidence type="ECO:0000256" key="1">
    <source>
        <dbReference type="ARBA" id="ARBA00004389"/>
    </source>
</evidence>
<evidence type="ECO:0000256" key="8">
    <source>
        <dbReference type="ARBA" id="ARBA00022824"/>
    </source>
</evidence>
<gene>
    <name evidence="14" type="ORF">C0184_15715</name>
</gene>
<dbReference type="InterPro" id="IPR029044">
    <property type="entry name" value="Nucleotide-diphossugar_trans"/>
</dbReference>
<evidence type="ECO:0000256" key="3">
    <source>
        <dbReference type="ARBA" id="ARBA00006739"/>
    </source>
</evidence>
<evidence type="ECO:0000256" key="9">
    <source>
        <dbReference type="ARBA" id="ARBA00022968"/>
    </source>
</evidence>
<evidence type="ECO:0000256" key="5">
    <source>
        <dbReference type="ARBA" id="ARBA00022676"/>
    </source>
</evidence>
<accession>A0A2J6WT85</accession>
<dbReference type="Pfam" id="PF00535">
    <property type="entry name" value="Glycos_transf_2"/>
    <property type="match status" value="1"/>
</dbReference>
<sequence>MTTIDAPFLSIVIPAYNEERRLPSTLATIMAFLAHEPYTAEVIVVDDGSDDRTAEIAATTPGVTVLRCEHRGKGFAVRAGALTARGSIILLCDADLAVPIEEWSRLRAAIEAGYPIAIGSREGLGASREGEPWYRHVMGRVFNWIIQMLALRGINDTQCGFKALRRDVACDLFKRMRIYGDDAPVVRGPAVTAYDVELLFLARRRGYSIAEIPVIWRYGAETKVNPLRDSWRNLRDVLRVRLNDLCGRYDTTSAPVEEVAP</sequence>
<evidence type="ECO:0000259" key="13">
    <source>
        <dbReference type="Pfam" id="PF00535"/>
    </source>
</evidence>
<evidence type="ECO:0000256" key="12">
    <source>
        <dbReference type="ARBA" id="ARBA00045097"/>
    </source>
</evidence>
<evidence type="ECO:0000256" key="10">
    <source>
        <dbReference type="ARBA" id="ARBA00022989"/>
    </source>
</evidence>
<evidence type="ECO:0000256" key="2">
    <source>
        <dbReference type="ARBA" id="ARBA00004922"/>
    </source>
</evidence>
<evidence type="ECO:0000313" key="14">
    <source>
        <dbReference type="EMBL" id="PMP73808.1"/>
    </source>
</evidence>
<comment type="similarity">
    <text evidence="3">Belongs to the glycosyltransferase 2 family.</text>
</comment>